<dbReference type="FunFam" id="3.40.50.300:FF:000224">
    <property type="entry name" value="Energy-coupling factor transporter ATP-binding protein EcfA"/>
    <property type="match status" value="1"/>
</dbReference>
<keyword evidence="7" id="KW-1278">Translocase</keyword>
<dbReference type="Gene3D" id="3.40.50.300">
    <property type="entry name" value="P-loop containing nucleotide triphosphate hydrolases"/>
    <property type="match status" value="1"/>
</dbReference>
<dbReference type="NCBIfam" id="TIGR04520">
    <property type="entry name" value="ECF_ATPase_1"/>
    <property type="match status" value="1"/>
</dbReference>
<protein>
    <submittedName>
        <fullName evidence="10">Energy-coupling factor transporter ATPase</fullName>
    </submittedName>
</protein>
<dbReference type="PANTHER" id="PTHR43553:SF24">
    <property type="entry name" value="ENERGY-COUPLING FACTOR TRANSPORTER ATP-BINDING PROTEIN ECFA1"/>
    <property type="match status" value="1"/>
</dbReference>
<dbReference type="OrthoDB" id="9784332at2"/>
<evidence type="ECO:0000313" key="11">
    <source>
        <dbReference type="Proteomes" id="UP000251213"/>
    </source>
</evidence>
<keyword evidence="4" id="KW-1003">Cell membrane</keyword>
<evidence type="ECO:0000256" key="6">
    <source>
        <dbReference type="ARBA" id="ARBA00022840"/>
    </source>
</evidence>
<sequence length="282" mass="31238">MEPIIQVSNVWFKYPGEDPSVEYFVLRDINLSIGIGEYVAIIGPNGSGKSTLARMFNGLLLPNQGEIKIAGLATTTLENLWDIRKTVGMVFQNPDNQIVATTVRDDVAFGLENLGVPRSEMQKRISRALEAVGLSGMEESAPHYLSGGQKQRLSIAGILAMQPKVVVFDEATSMLDPQGRKEVLNLIASLHQSGTTVVHITHSAEEAFLAKRILVIAKGQIQLDLPRDELYKQSINLEKWGLEVPLPVQLHQRLIKRGIPLTDHVKSTEDLVMQIWKLLSKT</sequence>
<keyword evidence="11" id="KW-1185">Reference proteome</keyword>
<dbReference type="SUPFAM" id="SSF52540">
    <property type="entry name" value="P-loop containing nucleoside triphosphate hydrolases"/>
    <property type="match status" value="1"/>
</dbReference>
<reference evidence="10 11" key="2">
    <citation type="submission" date="2018-06" db="EMBL/GenBank/DDBJ databases">
        <authorList>
            <person name="Zhirakovskaya E."/>
        </authorList>
    </citation>
    <scope>NUCLEOTIDE SEQUENCE [LARGE SCALE GENOMIC DNA]</scope>
    <source>
        <strain evidence="10 11">FBKL4.011</strain>
    </source>
</reference>
<proteinExistence type="inferred from homology"/>
<dbReference type="InterPro" id="IPR017871">
    <property type="entry name" value="ABC_transporter-like_CS"/>
</dbReference>
<dbReference type="Pfam" id="PF00005">
    <property type="entry name" value="ABC_tran"/>
    <property type="match status" value="1"/>
</dbReference>
<keyword evidence="3" id="KW-0813">Transport</keyword>
<evidence type="ECO:0000256" key="7">
    <source>
        <dbReference type="ARBA" id="ARBA00022967"/>
    </source>
</evidence>
<dbReference type="InterPro" id="IPR027417">
    <property type="entry name" value="P-loop_NTPase"/>
</dbReference>
<dbReference type="AlphaFoldDB" id="A0A364K369"/>
<keyword evidence="5" id="KW-0547">Nucleotide-binding</keyword>
<dbReference type="GO" id="GO:0016887">
    <property type="term" value="F:ATP hydrolysis activity"/>
    <property type="evidence" value="ECO:0007669"/>
    <property type="project" value="InterPro"/>
</dbReference>
<dbReference type="GO" id="GO:0005524">
    <property type="term" value="F:ATP binding"/>
    <property type="evidence" value="ECO:0007669"/>
    <property type="project" value="UniProtKB-KW"/>
</dbReference>
<organism evidence="10 11">
    <name type="scientific">Thermoflavimicrobium daqui</name>
    <dbReference type="NCBI Taxonomy" id="2137476"/>
    <lineage>
        <taxon>Bacteria</taxon>
        <taxon>Bacillati</taxon>
        <taxon>Bacillota</taxon>
        <taxon>Bacilli</taxon>
        <taxon>Bacillales</taxon>
        <taxon>Thermoactinomycetaceae</taxon>
        <taxon>Thermoflavimicrobium</taxon>
    </lineage>
</organism>
<dbReference type="SMART" id="SM00382">
    <property type="entry name" value="AAA"/>
    <property type="match status" value="1"/>
</dbReference>
<dbReference type="InterPro" id="IPR050095">
    <property type="entry name" value="ECF_ABC_transporter_ATP-bd"/>
</dbReference>
<evidence type="ECO:0000256" key="4">
    <source>
        <dbReference type="ARBA" id="ARBA00022475"/>
    </source>
</evidence>
<dbReference type="InterPro" id="IPR003439">
    <property type="entry name" value="ABC_transporter-like_ATP-bd"/>
</dbReference>
<evidence type="ECO:0000256" key="1">
    <source>
        <dbReference type="ARBA" id="ARBA00004202"/>
    </source>
</evidence>
<dbReference type="PANTHER" id="PTHR43553">
    <property type="entry name" value="HEAVY METAL TRANSPORTER"/>
    <property type="match status" value="1"/>
</dbReference>
<evidence type="ECO:0000256" key="5">
    <source>
        <dbReference type="ARBA" id="ARBA00022741"/>
    </source>
</evidence>
<dbReference type="EMBL" id="QJKK01000007">
    <property type="protein sequence ID" value="RAL23285.1"/>
    <property type="molecule type" value="Genomic_DNA"/>
</dbReference>
<comment type="subcellular location">
    <subcellularLocation>
        <location evidence="1">Cell membrane</location>
        <topology evidence="1">Peripheral membrane protein</topology>
    </subcellularLocation>
</comment>
<gene>
    <name evidence="10" type="ORF">DL897_13055</name>
</gene>
<dbReference type="GO" id="GO:0042626">
    <property type="term" value="F:ATPase-coupled transmembrane transporter activity"/>
    <property type="evidence" value="ECO:0007669"/>
    <property type="project" value="TreeGrafter"/>
</dbReference>
<accession>A0A364K369</accession>
<evidence type="ECO:0000313" key="10">
    <source>
        <dbReference type="EMBL" id="RAL23285.1"/>
    </source>
</evidence>
<dbReference type="GO" id="GO:0043190">
    <property type="term" value="C:ATP-binding cassette (ABC) transporter complex"/>
    <property type="evidence" value="ECO:0007669"/>
    <property type="project" value="TreeGrafter"/>
</dbReference>
<evidence type="ECO:0000259" key="9">
    <source>
        <dbReference type="PROSITE" id="PS50893"/>
    </source>
</evidence>
<keyword evidence="8" id="KW-0472">Membrane</keyword>
<dbReference type="Proteomes" id="UP000251213">
    <property type="component" value="Unassembled WGS sequence"/>
</dbReference>
<dbReference type="InterPro" id="IPR003593">
    <property type="entry name" value="AAA+_ATPase"/>
</dbReference>
<name>A0A364K369_9BACL</name>
<evidence type="ECO:0000256" key="2">
    <source>
        <dbReference type="ARBA" id="ARBA00005417"/>
    </source>
</evidence>
<dbReference type="CDD" id="cd03225">
    <property type="entry name" value="ABC_cobalt_CbiO_domain1"/>
    <property type="match status" value="1"/>
</dbReference>
<dbReference type="RefSeq" id="WP_113659591.1">
    <property type="nucleotide sequence ID" value="NZ_KZ845669.1"/>
</dbReference>
<feature type="domain" description="ABC transporter" evidence="9">
    <location>
        <begin position="5"/>
        <end position="243"/>
    </location>
</feature>
<dbReference type="PROSITE" id="PS00211">
    <property type="entry name" value="ABC_TRANSPORTER_1"/>
    <property type="match status" value="1"/>
</dbReference>
<reference evidence="10 11" key="1">
    <citation type="submission" date="2018-06" db="EMBL/GenBank/DDBJ databases">
        <title>Thermoflavimicrobium daqus sp. nov., a thermophilic microbe isolated from Moutai-flavour Daqu.</title>
        <authorList>
            <person name="Wang X."/>
            <person name="Zhou H."/>
        </authorList>
    </citation>
    <scope>NUCLEOTIDE SEQUENCE [LARGE SCALE GENOMIC DNA]</scope>
    <source>
        <strain evidence="10 11">FBKL4.011</strain>
    </source>
</reference>
<evidence type="ECO:0000256" key="8">
    <source>
        <dbReference type="ARBA" id="ARBA00023136"/>
    </source>
</evidence>
<comment type="caution">
    <text evidence="10">The sequence shown here is derived from an EMBL/GenBank/DDBJ whole genome shotgun (WGS) entry which is preliminary data.</text>
</comment>
<dbReference type="GO" id="GO:0015087">
    <property type="term" value="F:cobalt ion transmembrane transporter activity"/>
    <property type="evidence" value="ECO:0007669"/>
    <property type="project" value="UniProtKB-ARBA"/>
</dbReference>
<comment type="similarity">
    <text evidence="2">Belongs to the ABC transporter superfamily.</text>
</comment>
<evidence type="ECO:0000256" key="3">
    <source>
        <dbReference type="ARBA" id="ARBA00022448"/>
    </source>
</evidence>
<dbReference type="InterPro" id="IPR015856">
    <property type="entry name" value="ABC_transpr_CbiO/EcfA_su"/>
</dbReference>
<keyword evidence="6" id="KW-0067">ATP-binding</keyword>
<dbReference type="InterPro" id="IPR030947">
    <property type="entry name" value="EcfA_1"/>
</dbReference>
<dbReference type="PROSITE" id="PS50893">
    <property type="entry name" value="ABC_TRANSPORTER_2"/>
    <property type="match status" value="1"/>
</dbReference>